<gene>
    <name evidence="2" type="ORF">PCIT_a0593</name>
</gene>
<proteinExistence type="predicted"/>
<feature type="signal peptide" evidence="1">
    <location>
        <begin position="1"/>
        <end position="20"/>
    </location>
</feature>
<dbReference type="SUPFAM" id="SSF49478">
    <property type="entry name" value="Cna protein B-type domain"/>
    <property type="match status" value="1"/>
</dbReference>
<evidence type="ECO:0000313" key="2">
    <source>
        <dbReference type="EMBL" id="KAF7774190.1"/>
    </source>
</evidence>
<evidence type="ECO:0008006" key="4">
    <source>
        <dbReference type="Google" id="ProtNLM"/>
    </source>
</evidence>
<organism evidence="2 3">
    <name type="scientific">Pseudoalteromonas citrea</name>
    <dbReference type="NCBI Taxonomy" id="43655"/>
    <lineage>
        <taxon>Bacteria</taxon>
        <taxon>Pseudomonadati</taxon>
        <taxon>Pseudomonadota</taxon>
        <taxon>Gammaproteobacteria</taxon>
        <taxon>Alteromonadales</taxon>
        <taxon>Pseudoalteromonadaceae</taxon>
        <taxon>Pseudoalteromonas</taxon>
    </lineage>
</organism>
<dbReference type="Proteomes" id="UP000016487">
    <property type="component" value="Unassembled WGS sequence"/>
</dbReference>
<reference evidence="2" key="1">
    <citation type="journal article" date="2012" name="J. Bacteriol.">
        <title>Genome sequences of type strains of seven species of the marine bacterium Pseudoalteromonas.</title>
        <authorList>
            <person name="Xie B.B."/>
            <person name="Shu Y.L."/>
            <person name="Qin Q.L."/>
            <person name="Rong J.C."/>
            <person name="Zhang X.Y."/>
            <person name="Chen X.L."/>
            <person name="Shi M."/>
            <person name="He H.L."/>
            <person name="Zhou B.C."/>
            <person name="Zhang Y.Z."/>
        </authorList>
    </citation>
    <scope>NUCLEOTIDE SEQUENCE</scope>
    <source>
        <strain evidence="2">DSM 8771</strain>
    </source>
</reference>
<accession>A0AAD4FT66</accession>
<protein>
    <recommendedName>
        <fullName evidence="4">Carboxypeptidase regulatory-like domain-containing protein</fullName>
    </recommendedName>
</protein>
<dbReference type="AlphaFoldDB" id="A0AAD4FT66"/>
<dbReference type="InterPro" id="IPR013783">
    <property type="entry name" value="Ig-like_fold"/>
</dbReference>
<dbReference type="Gene3D" id="2.60.40.10">
    <property type="entry name" value="Immunoglobulins"/>
    <property type="match status" value="1"/>
</dbReference>
<sequence>MRLIHCFLVSAIFVSSYALSADNERLTRILDVLRQLDSKIVQAKTRAINNAAAREKQGVGIPEGEMLFFSTFIKGNNYLGEVVAVKSQEGAWLEIVSLFESLGFAIDVTSMQASGWFADPNKQFTFDFELLNGQSNAQKITLKQSDLYIDNGDIFVSFSVLEAWFSLALQIDYSVQEMYVESKYVLPIEAKLDRLNRLTGQANVSRESIMPWKPSPYQSLSSPLADVQFGYTKRNSKDALSYSVLGAQDLAFFRSEYFISGKEGDFFNQSRVHLSREDTEGGLLGQLGATKLEMGDVLPTKVGSDGQYTYARGARVSNYAIGHVKDVNVTIISGAVQSGWDVELYHNGVLIEQLIDHTQGQYLFDDIPLLYGHNEFEIILYGPQGQVERRTEQYIIDGNTLTSNQRFYDVSITQQGHRIIDSSKYKVSDSGWQVAGRFETGLSDQMSIFGAGSIIDNERGQTAHNIAVGSNMSLANRALITVDAQSSSNKDKSVSASLRSKIAQQSVRALMSYHSKPVLNDLNSSDTYIQKKLGLEFTGELFNNSYGRMSHQSSLFHYREGEGSRQRLSQSLNYVNGVFGLGNQITWVSNEHKDKVSTGIARVQSRYGRVFGRLSMGYQIQPERKVRDYNLELNTTLSEQWQLQAGVKNNVDDDNTEGRLSLNWQSDKLSLNSSMAFDSNNDWQFGLSGRMSLGASKFGSPYFMSRRGLTGHGTAMIRVFLDENDNGVFDANELPVEGVKINAVQAHRFASSDERGIALLSSMVANRRTDILIDTDSIDDPFMVPAGDGLSITPRSGYVEYLDFPLVNASEVEGSIYIENGNVLPYAKVKLVDEQGVKVAETEAAYDGYYLFTNLRPGTYQAQLESAQVNSKSLKVNEQVTVELPVHGEVVAGVDFTLAELKKTQGYTASLGKFTSLNTLKIYLMLTKEKLINAMVMKPFYIYDELEKKYILAAGFSISTTKTLHDVCDRVKEKGLACELDSTLIRH</sequence>
<dbReference type="EMBL" id="AHBZ03000014">
    <property type="protein sequence ID" value="KAF7774190.1"/>
    <property type="molecule type" value="Genomic_DNA"/>
</dbReference>
<name>A0AAD4FT66_9GAMM</name>
<evidence type="ECO:0000256" key="1">
    <source>
        <dbReference type="SAM" id="SignalP"/>
    </source>
</evidence>
<keyword evidence="1" id="KW-0732">Signal</keyword>
<reference evidence="2" key="2">
    <citation type="submission" date="2015-03" db="EMBL/GenBank/DDBJ databases">
        <title>Genome sequence of Pseudoalteromonas citrea.</title>
        <authorList>
            <person name="Xie B.-B."/>
            <person name="Rong J.-C."/>
            <person name="Qin Q.-L."/>
            <person name="Zhang Y.-Z."/>
        </authorList>
    </citation>
    <scope>NUCLEOTIDE SEQUENCE</scope>
    <source>
        <strain evidence="2">DSM 8771</strain>
    </source>
</reference>
<comment type="caution">
    <text evidence="2">The sequence shown here is derived from an EMBL/GenBank/DDBJ whole genome shotgun (WGS) entry which is preliminary data.</text>
</comment>
<evidence type="ECO:0000313" key="3">
    <source>
        <dbReference type="Proteomes" id="UP000016487"/>
    </source>
</evidence>
<feature type="chain" id="PRO_5041996526" description="Carboxypeptidase regulatory-like domain-containing protein" evidence="1">
    <location>
        <begin position="21"/>
        <end position="987"/>
    </location>
</feature>